<evidence type="ECO:0000313" key="2">
    <source>
        <dbReference type="Proteomes" id="UP001153678"/>
    </source>
</evidence>
<keyword evidence="2" id="KW-1185">Reference proteome</keyword>
<accession>A0A9W4WWJ9</accession>
<feature type="non-terminal residue" evidence="1">
    <location>
        <position position="45"/>
    </location>
</feature>
<comment type="caution">
    <text evidence="1">The sequence shown here is derived from an EMBL/GenBank/DDBJ whole genome shotgun (WGS) entry which is preliminary data.</text>
</comment>
<dbReference type="Proteomes" id="UP001153678">
    <property type="component" value="Unassembled WGS sequence"/>
</dbReference>
<name>A0A9W4WWJ9_9GLOM</name>
<organism evidence="1 2">
    <name type="scientific">Funneliformis geosporum</name>
    <dbReference type="NCBI Taxonomy" id="1117311"/>
    <lineage>
        <taxon>Eukaryota</taxon>
        <taxon>Fungi</taxon>
        <taxon>Fungi incertae sedis</taxon>
        <taxon>Mucoromycota</taxon>
        <taxon>Glomeromycotina</taxon>
        <taxon>Glomeromycetes</taxon>
        <taxon>Glomerales</taxon>
        <taxon>Glomeraceae</taxon>
        <taxon>Funneliformis</taxon>
    </lineage>
</organism>
<gene>
    <name evidence="1" type="ORF">FWILDA_LOCUS11555</name>
</gene>
<sequence length="45" mass="4675">MSEISLCPGPFVPLMMAISHVNSGQKISNIGPCPNCPAETVPYSG</sequence>
<protein>
    <submittedName>
        <fullName evidence="1">12844_t:CDS:1</fullName>
    </submittedName>
</protein>
<dbReference type="AlphaFoldDB" id="A0A9W4WWJ9"/>
<reference evidence="1" key="1">
    <citation type="submission" date="2022-08" db="EMBL/GenBank/DDBJ databases">
        <authorList>
            <person name="Kallberg Y."/>
            <person name="Tangrot J."/>
            <person name="Rosling A."/>
        </authorList>
    </citation>
    <scope>NUCLEOTIDE SEQUENCE</scope>
    <source>
        <strain evidence="1">Wild A</strain>
    </source>
</reference>
<evidence type="ECO:0000313" key="1">
    <source>
        <dbReference type="EMBL" id="CAI2184392.1"/>
    </source>
</evidence>
<dbReference type="EMBL" id="CAMKVN010003318">
    <property type="protein sequence ID" value="CAI2184392.1"/>
    <property type="molecule type" value="Genomic_DNA"/>
</dbReference>
<proteinExistence type="predicted"/>